<dbReference type="PANTHER" id="PTHR33116">
    <property type="entry name" value="REVERSE TRANSCRIPTASE ZINC-BINDING DOMAIN-CONTAINING PROTEIN-RELATED-RELATED"/>
    <property type="match status" value="1"/>
</dbReference>
<comment type="caution">
    <text evidence="2">The sequence shown here is derived from an EMBL/GenBank/DDBJ whole genome shotgun (WGS) entry which is preliminary data.</text>
</comment>
<proteinExistence type="predicted"/>
<feature type="region of interest" description="Disordered" evidence="1">
    <location>
        <begin position="104"/>
        <end position="131"/>
    </location>
</feature>
<dbReference type="AlphaFoldDB" id="A0AAE0A0T5"/>
<protein>
    <recommendedName>
        <fullName evidence="4">Reverse transcriptase domain-containing protein</fullName>
    </recommendedName>
</protein>
<evidence type="ECO:0000313" key="2">
    <source>
        <dbReference type="EMBL" id="KAK3197941.1"/>
    </source>
</evidence>
<sequence>MTALNICIPHDSSSTDLPPDNNSSSAAPHTIINVTPATSTALRSNEFHLITINISSQLCPQLSPIKGCHRVELPLPRYALASHQCPLPPVTATTDLLPISTAVAPTSPSNPTAAATAPSGSATPSPPTSESVIFNVERDNYEFQVKIVYEKLPPKCARCGSIGHELATCRIGVHPSKPSLHGDNINGRKDNNNIGTDKSKLVYRSIVKNNDILNPEVSGNIAEDRVNDMVLPTLNIPEQKKATHPFPVESPGEETATGRPHSTDQNDNADLEVDPDPITLIDSEAIALIQRQSSNGPSVDDEGFELVISKTQRKRKKNQRVKSLVDLGHLEPGIANLKTREELANICHFHKPDIVCLSEPMVDFGVVPISFWNSLKLQLVGCNDRRTLHPNLWLFCSMDMLPLSILSCSQQEITLHMVIDLTPCMTTFVYASTSYLTFLNTTSWHDNWLDTSCIALPKTVSDQCALLFNNLKPIISGAKPFRFQTMWIHHKDFRELVVNSWTSTVVYGCPMFIFVEKLRVLKRIIRVWNKNDFGNVHDQVVRACEELSKIQCYISIHGMNEENYSKEAAAKEKVYEVKAAKCNLNCLMINDSLSTDHVTIANHVVDYYSNLYNSPHQPFANEIKDAVFAMDPTSAPDPDGFPRAFLSKGDPLSPLPFFCLAEEALSRGISHLHANGKLKPISSSRGCVPSSHALYVDDVFVFCKANARSLNNLMALLDSYDAASGQYINKDKCFFYLGKQSLHKESNIQSLLGFSTGKIPFTYLGVPIFNGRPPKSRLQSLADKVRSKLECWFGKLLSYGGSCSTC</sequence>
<name>A0AAE0A0T5_9ROSI</name>
<reference evidence="2" key="1">
    <citation type="journal article" date="2023" name="Plant J.">
        <title>Genome sequences and population genomics provide insights into the demographic history, inbreeding, and mutation load of two 'living fossil' tree species of Dipteronia.</title>
        <authorList>
            <person name="Feng Y."/>
            <person name="Comes H.P."/>
            <person name="Chen J."/>
            <person name="Zhu S."/>
            <person name="Lu R."/>
            <person name="Zhang X."/>
            <person name="Li P."/>
            <person name="Qiu J."/>
            <person name="Olsen K.M."/>
            <person name="Qiu Y."/>
        </authorList>
    </citation>
    <scope>NUCLEOTIDE SEQUENCE</scope>
    <source>
        <strain evidence="2">NBL</strain>
    </source>
</reference>
<feature type="compositionally biased region" description="Low complexity" evidence="1">
    <location>
        <begin position="104"/>
        <end position="123"/>
    </location>
</feature>
<evidence type="ECO:0000256" key="1">
    <source>
        <dbReference type="SAM" id="MobiDB-lite"/>
    </source>
</evidence>
<feature type="region of interest" description="Disordered" evidence="1">
    <location>
        <begin position="238"/>
        <end position="272"/>
    </location>
</feature>
<dbReference type="Proteomes" id="UP001281410">
    <property type="component" value="Unassembled WGS sequence"/>
</dbReference>
<keyword evidence="3" id="KW-1185">Reference proteome</keyword>
<dbReference type="EMBL" id="JANJYJ010000007">
    <property type="protein sequence ID" value="KAK3197941.1"/>
    <property type="molecule type" value="Genomic_DNA"/>
</dbReference>
<dbReference type="PANTHER" id="PTHR33116:SF80">
    <property type="entry name" value="REVERSE TRANSCRIPTASE ZINC-BINDING DOMAIN-CONTAINING PROTEIN"/>
    <property type="match status" value="1"/>
</dbReference>
<organism evidence="2 3">
    <name type="scientific">Dipteronia sinensis</name>
    <dbReference type="NCBI Taxonomy" id="43782"/>
    <lineage>
        <taxon>Eukaryota</taxon>
        <taxon>Viridiplantae</taxon>
        <taxon>Streptophyta</taxon>
        <taxon>Embryophyta</taxon>
        <taxon>Tracheophyta</taxon>
        <taxon>Spermatophyta</taxon>
        <taxon>Magnoliopsida</taxon>
        <taxon>eudicotyledons</taxon>
        <taxon>Gunneridae</taxon>
        <taxon>Pentapetalae</taxon>
        <taxon>rosids</taxon>
        <taxon>malvids</taxon>
        <taxon>Sapindales</taxon>
        <taxon>Sapindaceae</taxon>
        <taxon>Hippocastanoideae</taxon>
        <taxon>Acereae</taxon>
        <taxon>Dipteronia</taxon>
    </lineage>
</organism>
<evidence type="ECO:0008006" key="4">
    <source>
        <dbReference type="Google" id="ProtNLM"/>
    </source>
</evidence>
<gene>
    <name evidence="2" type="ORF">Dsin_021356</name>
</gene>
<accession>A0AAE0A0T5</accession>
<evidence type="ECO:0000313" key="3">
    <source>
        <dbReference type="Proteomes" id="UP001281410"/>
    </source>
</evidence>